<dbReference type="PROSITE" id="PS51387">
    <property type="entry name" value="FAD_PCMH"/>
    <property type="match status" value="1"/>
</dbReference>
<dbReference type="InterPro" id="IPR016167">
    <property type="entry name" value="FAD-bd_PCMH_sub1"/>
</dbReference>
<dbReference type="Pfam" id="PF00941">
    <property type="entry name" value="FAD_binding_5"/>
    <property type="match status" value="1"/>
</dbReference>
<dbReference type="HOGENOM" id="CLU_058050_3_0_2"/>
<dbReference type="Proteomes" id="UP000009062">
    <property type="component" value="Chromosome"/>
</dbReference>
<evidence type="ECO:0000313" key="5">
    <source>
        <dbReference type="EMBL" id="AFA39381.1"/>
    </source>
</evidence>
<evidence type="ECO:0000313" key="6">
    <source>
        <dbReference type="Proteomes" id="UP000009062"/>
    </source>
</evidence>
<dbReference type="SUPFAM" id="SSF55447">
    <property type="entry name" value="CO dehydrogenase flavoprotein C-terminal domain-like"/>
    <property type="match status" value="1"/>
</dbReference>
<keyword evidence="1" id="KW-0285">Flavoprotein</keyword>
<keyword evidence="6" id="KW-1185">Reference proteome</keyword>
<organism evidence="5 6">
    <name type="scientific">Pyrobaculum oguniense (strain DSM 13380 / JCM 10595 / TE7)</name>
    <dbReference type="NCBI Taxonomy" id="698757"/>
    <lineage>
        <taxon>Archaea</taxon>
        <taxon>Thermoproteota</taxon>
        <taxon>Thermoprotei</taxon>
        <taxon>Thermoproteales</taxon>
        <taxon>Thermoproteaceae</taxon>
        <taxon>Pyrobaculum</taxon>
    </lineage>
</organism>
<dbReference type="FunFam" id="3.30.465.10:FF:000017">
    <property type="entry name" value="Xanthine dehydrogenase, FAD binding subunit"/>
    <property type="match status" value="1"/>
</dbReference>
<dbReference type="STRING" id="698757.Pogu_1354"/>
<evidence type="ECO:0000256" key="1">
    <source>
        <dbReference type="ARBA" id="ARBA00022630"/>
    </source>
</evidence>
<dbReference type="KEGG" id="pog:Pogu_1354"/>
<dbReference type="InterPro" id="IPR002346">
    <property type="entry name" value="Mopterin_DH_FAD-bd"/>
</dbReference>
<evidence type="ECO:0000256" key="3">
    <source>
        <dbReference type="ARBA" id="ARBA00023002"/>
    </source>
</evidence>
<dbReference type="SMART" id="SM01092">
    <property type="entry name" value="CO_deh_flav_C"/>
    <property type="match status" value="1"/>
</dbReference>
<keyword evidence="3 5" id="KW-0560">Oxidoreductase</keyword>
<dbReference type="InterPro" id="IPR005107">
    <property type="entry name" value="CO_DH_flav_C"/>
</dbReference>
<dbReference type="InterPro" id="IPR036318">
    <property type="entry name" value="FAD-bd_PCMH-like_sf"/>
</dbReference>
<gene>
    <name evidence="5" type="ordered locus">Pogu_1354</name>
</gene>
<evidence type="ECO:0000259" key="4">
    <source>
        <dbReference type="PROSITE" id="PS51387"/>
    </source>
</evidence>
<dbReference type="InterPro" id="IPR016169">
    <property type="entry name" value="FAD-bd_PCMH_sub2"/>
</dbReference>
<dbReference type="InterPro" id="IPR036683">
    <property type="entry name" value="CO_DH_flav_C_dom_sf"/>
</dbReference>
<dbReference type="InterPro" id="IPR016166">
    <property type="entry name" value="FAD-bd_PCMH"/>
</dbReference>
<dbReference type="Gene3D" id="3.30.43.10">
    <property type="entry name" value="Uridine Diphospho-n-acetylenolpyruvylglucosamine Reductase, domain 2"/>
    <property type="match status" value="1"/>
</dbReference>
<reference evidence="5 6" key="1">
    <citation type="journal article" date="2012" name="Stand. Genomic Sci.">
        <title>Complete genome sequence of Pyrobaculum oguniense.</title>
        <authorList>
            <person name="Bernick D.L."/>
            <person name="Karplus K."/>
            <person name="Lui L.M."/>
            <person name="Coker J.K."/>
            <person name="Murphy J.N."/>
            <person name="Chan P.P."/>
            <person name="Cozen A.E."/>
            <person name="Lowe T.M."/>
        </authorList>
    </citation>
    <scope>NUCLEOTIDE SEQUENCE [LARGE SCALE GENOMIC DNA]</scope>
    <source>
        <strain evidence="5 6">TE7</strain>
    </source>
</reference>
<dbReference type="SUPFAM" id="SSF56176">
    <property type="entry name" value="FAD-binding/transporter-associated domain-like"/>
    <property type="match status" value="1"/>
</dbReference>
<proteinExistence type="predicted"/>
<accession>H6Q902</accession>
<evidence type="ECO:0000256" key="2">
    <source>
        <dbReference type="ARBA" id="ARBA00022827"/>
    </source>
</evidence>
<dbReference type="InterPro" id="IPR051312">
    <property type="entry name" value="Diverse_Substr_Oxidored"/>
</dbReference>
<dbReference type="GO" id="GO:0016491">
    <property type="term" value="F:oxidoreductase activity"/>
    <property type="evidence" value="ECO:0007669"/>
    <property type="project" value="UniProtKB-KW"/>
</dbReference>
<dbReference type="Gene3D" id="3.30.390.50">
    <property type="entry name" value="CO dehydrogenase flavoprotein, C-terminal domain"/>
    <property type="match status" value="1"/>
</dbReference>
<dbReference type="GO" id="GO:0071949">
    <property type="term" value="F:FAD binding"/>
    <property type="evidence" value="ECO:0007669"/>
    <property type="project" value="InterPro"/>
</dbReference>
<dbReference type="AlphaFoldDB" id="H6Q902"/>
<dbReference type="eggNOG" id="arCOG01926">
    <property type="taxonomic scope" value="Archaea"/>
</dbReference>
<sequence>MYPRNFKLIWPSSLEEALEAVEAGAVPLAGGQSLIPMMKLRLIAPESVVYLGAIRDLDYIKELNDKFAIGALTTHSRIASELREGSPLISKAASEIGDVQVRNMGTIGGSVAHADPAADYPAALIALGAVIRAVSKNGIREIPAERFFTGPYQTALDHGELVMEVVVPKTACSVGYAKFTRIATDFAIAAVAVRLSAHDGVVEDISIGISGVFAHPIRARWIEDALIGKKLADEVLSRAINAEVVHEVISDPRASKEFRLKAFRAMARRAILEAYENSKV</sequence>
<keyword evidence="2" id="KW-0274">FAD</keyword>
<protein>
    <submittedName>
        <fullName evidence="5">Aerobic-type carbon monoxide dehydrogenase, middle subunit CoxM/CutM-like protein</fullName>
        <ecNumber evidence="5">1.2.99.2</ecNumber>
    </submittedName>
</protein>
<feature type="domain" description="FAD-binding PCMH-type" evidence="4">
    <location>
        <begin position="1"/>
        <end position="172"/>
    </location>
</feature>
<dbReference type="EC" id="1.2.99.2" evidence="5"/>
<name>H6Q902_PYROT</name>
<dbReference type="PANTHER" id="PTHR42659:SF2">
    <property type="entry name" value="XANTHINE DEHYDROGENASE SUBUNIT C-RELATED"/>
    <property type="match status" value="1"/>
</dbReference>
<dbReference type="EMBL" id="CP003316">
    <property type="protein sequence ID" value="AFA39381.1"/>
    <property type="molecule type" value="Genomic_DNA"/>
</dbReference>
<dbReference type="Gene3D" id="3.30.465.10">
    <property type="match status" value="1"/>
</dbReference>
<dbReference type="Pfam" id="PF03450">
    <property type="entry name" value="CO_deh_flav_C"/>
    <property type="match status" value="1"/>
</dbReference>
<dbReference type="PANTHER" id="PTHR42659">
    <property type="entry name" value="XANTHINE DEHYDROGENASE SUBUNIT C-RELATED"/>
    <property type="match status" value="1"/>
</dbReference>